<evidence type="ECO:0000256" key="14">
    <source>
        <dbReference type="SAM" id="Phobius"/>
    </source>
</evidence>
<feature type="transmembrane region" description="Helical" evidence="14">
    <location>
        <begin position="305"/>
        <end position="325"/>
    </location>
</feature>
<evidence type="ECO:0000256" key="5">
    <source>
        <dbReference type="ARBA" id="ARBA00022475"/>
    </source>
</evidence>
<gene>
    <name evidence="16" type="primary">mprF</name>
    <name evidence="16" type="ORF">SMD27_00590</name>
</gene>
<feature type="transmembrane region" description="Helical" evidence="14">
    <location>
        <begin position="469"/>
        <end position="493"/>
    </location>
</feature>
<evidence type="ECO:0000256" key="11">
    <source>
        <dbReference type="ARBA" id="ARBA00023251"/>
    </source>
</evidence>
<feature type="transmembrane region" description="Helical" evidence="14">
    <location>
        <begin position="180"/>
        <end position="202"/>
    </location>
</feature>
<keyword evidence="11" id="KW-0046">Antibiotic resistance</keyword>
<dbReference type="PANTHER" id="PTHR34697">
    <property type="entry name" value="PHOSPHATIDYLGLYCEROL LYSYLTRANSFERASE"/>
    <property type="match status" value="1"/>
</dbReference>
<comment type="caution">
    <text evidence="16">The sequence shown here is derived from an EMBL/GenBank/DDBJ whole genome shotgun (WGS) entry which is preliminary data.</text>
</comment>
<feature type="transmembrane region" description="Helical" evidence="14">
    <location>
        <begin position="64"/>
        <end position="83"/>
    </location>
</feature>
<evidence type="ECO:0000256" key="13">
    <source>
        <dbReference type="ARBA" id="ARBA00047540"/>
    </source>
</evidence>
<keyword evidence="17" id="KW-1185">Reference proteome</keyword>
<dbReference type="Proteomes" id="UP001279642">
    <property type="component" value="Unassembled WGS sequence"/>
</dbReference>
<feature type="transmembrane region" description="Helical" evidence="14">
    <location>
        <begin position="222"/>
        <end position="244"/>
    </location>
</feature>
<keyword evidence="10 14" id="KW-0472">Membrane</keyword>
<dbReference type="Pfam" id="PF03706">
    <property type="entry name" value="LPG_synthase_TM"/>
    <property type="match status" value="1"/>
</dbReference>
<dbReference type="EMBL" id="JAXCLW010000001">
    <property type="protein sequence ID" value="MDY0881327.1"/>
    <property type="molecule type" value="Genomic_DNA"/>
</dbReference>
<name>A0ABU5E4T3_9PROT</name>
<evidence type="ECO:0000259" key="15">
    <source>
        <dbReference type="Pfam" id="PF09924"/>
    </source>
</evidence>
<evidence type="ECO:0000256" key="9">
    <source>
        <dbReference type="ARBA" id="ARBA00023098"/>
    </source>
</evidence>
<sequence>MTELEERPAKLSDAWFSRWWPMASRFLVPLLAVGLFALAVWTIHHSVATIRFSQIRHEIGAIPVRTLLIACGLTVSSFLALALQDYVALCSTGKRISFRRAALGSYIAQSVAHSTGFSILIGGALRARYYMAEGLTFADTMKVHLSFSATFGMATCILLGLSFVLDPSLAETQMSMIPQWLVRTVGVLLLSGPAAVFIWRMVHVGPLRLFGRQVDMPDTRHLLPQTLLSLVDVACMGAVLYVFLPAGLHISYPTLIGLFAIAMTIGVTSHVPGGLGVFEATMLLLIQPAPAVLPAMVSGLVMFRFVYYFLPLVFGGVAVAIAEVTRHRGRLRELTESFAQYGSSSAPLVFGLLTFLAGAVTLASDALPSSGWRLMWVSTYFPQAVIETAHVLVAMIGAALLLLGRGLSRRLVAAWWLTEILLALGAALALVKGLEYELTALLGLLCLALLPCKSEFYRTARLIDQRFTAGWIMAILLVVLGMGWLLTFIYRHLDYNQMALMEFDLRRDAPRSLRAVVAALLTLAMIALWHGIGLLQRPKPNKAVDLRRIRSIVGNASRAGAHLALTGDKRFLFGPDDNSFIMYAQRGRSWIAIGDPVGPRSAWIDLIWDFRDLADRDRGEVAFFDIRSDCLPLYLDLGLQVTEIGERARVSLLDFTQEALAPALREAHAEMVARGAVCEFHPADTVDQIMADLATISDAWLEQHQAKEQHVTLGFFSRDYIARCPVAVLRLDGRIAAFANLWCGGDEECSVDLLRYAPDVPASVMPMLLIEVMNWAKAKGYRWFDLGMAPVPAQPDHHLSPLWGRLDRHAFHHGYNLPDWQALQDFKQGFSPVWEASYLAYPIGKLPTTLIDIAALITSGRAKN</sequence>
<comment type="similarity">
    <text evidence="2">Belongs to the LPG synthase family.</text>
</comment>
<dbReference type="InterPro" id="IPR022791">
    <property type="entry name" value="L-PG_synthase/AglD"/>
</dbReference>
<comment type="catalytic activity">
    <reaction evidence="13">
        <text>L-lysyl-tRNA(Lys) + a 1,2-diacyl-sn-glycero-3-phospho-(1'-sn-glycerol) = a 1,2-diacyl-sn-glycero-3-phospho-1'-(3'-O-L-lysyl)-sn-glycerol + tRNA(Lys)</text>
        <dbReference type="Rhea" id="RHEA:10668"/>
        <dbReference type="Rhea" id="RHEA-COMP:9696"/>
        <dbReference type="Rhea" id="RHEA-COMP:9697"/>
        <dbReference type="ChEBI" id="CHEBI:64716"/>
        <dbReference type="ChEBI" id="CHEBI:75792"/>
        <dbReference type="ChEBI" id="CHEBI:78442"/>
        <dbReference type="ChEBI" id="CHEBI:78529"/>
        <dbReference type="EC" id="2.3.2.3"/>
    </reaction>
</comment>
<keyword evidence="7 14" id="KW-0812">Transmembrane</keyword>
<dbReference type="SUPFAM" id="SSF55729">
    <property type="entry name" value="Acyl-CoA N-acyltransferases (Nat)"/>
    <property type="match status" value="1"/>
</dbReference>
<keyword evidence="8 14" id="KW-1133">Transmembrane helix</keyword>
<protein>
    <recommendedName>
        <fullName evidence="4">Phosphatidylglycerol lysyltransferase</fullName>
        <ecNumber evidence="3">2.3.2.3</ecNumber>
    </recommendedName>
    <alternativeName>
        <fullName evidence="12">Lysylphosphatidylglycerol synthase</fullName>
    </alternativeName>
</protein>
<dbReference type="InterPro" id="IPR016181">
    <property type="entry name" value="Acyl_CoA_acyltransferase"/>
</dbReference>
<evidence type="ECO:0000256" key="7">
    <source>
        <dbReference type="ARBA" id="ARBA00022692"/>
    </source>
</evidence>
<evidence type="ECO:0000256" key="4">
    <source>
        <dbReference type="ARBA" id="ARBA00021546"/>
    </source>
</evidence>
<feature type="transmembrane region" description="Helical" evidence="14">
    <location>
        <begin position="384"/>
        <end position="404"/>
    </location>
</feature>
<feature type="transmembrane region" description="Helical" evidence="14">
    <location>
        <begin position="145"/>
        <end position="165"/>
    </location>
</feature>
<keyword evidence="9" id="KW-0443">Lipid metabolism</keyword>
<dbReference type="EC" id="2.3.2.3" evidence="3"/>
<feature type="transmembrane region" description="Helical" evidence="14">
    <location>
        <begin position="26"/>
        <end position="43"/>
    </location>
</feature>
<feature type="transmembrane region" description="Helical" evidence="14">
    <location>
        <begin position="411"/>
        <end position="432"/>
    </location>
</feature>
<dbReference type="InterPro" id="IPR051211">
    <property type="entry name" value="PG_lysyltransferase"/>
</dbReference>
<keyword evidence="5" id="KW-1003">Cell membrane</keyword>
<feature type="transmembrane region" description="Helical" evidence="14">
    <location>
        <begin position="250"/>
        <end position="268"/>
    </location>
</feature>
<evidence type="ECO:0000256" key="12">
    <source>
        <dbReference type="ARBA" id="ARBA00031899"/>
    </source>
</evidence>
<organism evidence="16 17">
    <name type="scientific">Dongia soli</name>
    <dbReference type="NCBI Taxonomy" id="600628"/>
    <lineage>
        <taxon>Bacteria</taxon>
        <taxon>Pseudomonadati</taxon>
        <taxon>Pseudomonadota</taxon>
        <taxon>Alphaproteobacteria</taxon>
        <taxon>Rhodospirillales</taxon>
        <taxon>Dongiaceae</taxon>
        <taxon>Dongia</taxon>
    </lineage>
</organism>
<evidence type="ECO:0000256" key="8">
    <source>
        <dbReference type="ARBA" id="ARBA00022989"/>
    </source>
</evidence>
<dbReference type="RefSeq" id="WP_320506396.1">
    <property type="nucleotide sequence ID" value="NZ_JAXCLW010000001.1"/>
</dbReference>
<comment type="subcellular location">
    <subcellularLocation>
        <location evidence="1">Cell membrane</location>
        <topology evidence="1">Multi-pass membrane protein</topology>
    </subcellularLocation>
</comment>
<evidence type="ECO:0000256" key="2">
    <source>
        <dbReference type="ARBA" id="ARBA00008627"/>
    </source>
</evidence>
<feature type="transmembrane region" description="Helical" evidence="14">
    <location>
        <begin position="513"/>
        <end position="532"/>
    </location>
</feature>
<evidence type="ECO:0000256" key="10">
    <source>
        <dbReference type="ARBA" id="ARBA00023136"/>
    </source>
</evidence>
<evidence type="ECO:0000313" key="17">
    <source>
        <dbReference type="Proteomes" id="UP001279642"/>
    </source>
</evidence>
<keyword evidence="6" id="KW-0808">Transferase</keyword>
<dbReference type="InterPro" id="IPR024320">
    <property type="entry name" value="LPG_synthase_C"/>
</dbReference>
<dbReference type="Pfam" id="PF09924">
    <property type="entry name" value="LPG_synthase_C"/>
    <property type="match status" value="1"/>
</dbReference>
<evidence type="ECO:0000256" key="6">
    <source>
        <dbReference type="ARBA" id="ARBA00022679"/>
    </source>
</evidence>
<reference evidence="16 17" key="1">
    <citation type="journal article" date="2016" name="Antonie Van Leeuwenhoek">
        <title>Dongia soli sp. nov., isolated from soil from Dokdo, Korea.</title>
        <authorList>
            <person name="Kim D.U."/>
            <person name="Lee H."/>
            <person name="Kim H."/>
            <person name="Kim S.G."/>
            <person name="Ka J.O."/>
        </authorList>
    </citation>
    <scope>NUCLEOTIDE SEQUENCE [LARGE SCALE GENOMIC DNA]</scope>
    <source>
        <strain evidence="16 17">D78</strain>
    </source>
</reference>
<proteinExistence type="inferred from homology"/>
<evidence type="ECO:0000313" key="16">
    <source>
        <dbReference type="EMBL" id="MDY0881327.1"/>
    </source>
</evidence>
<evidence type="ECO:0000256" key="3">
    <source>
        <dbReference type="ARBA" id="ARBA00012014"/>
    </source>
</evidence>
<dbReference type="NCBIfam" id="NF033480">
    <property type="entry name" value="bifunc_MprF"/>
    <property type="match status" value="1"/>
</dbReference>
<feature type="transmembrane region" description="Helical" evidence="14">
    <location>
        <begin position="346"/>
        <end position="364"/>
    </location>
</feature>
<feature type="domain" description="Phosphatidylglycerol lysyltransferase C-terminal" evidence="15">
    <location>
        <begin position="559"/>
        <end position="841"/>
    </location>
</feature>
<accession>A0ABU5E4T3</accession>
<feature type="transmembrane region" description="Helical" evidence="14">
    <location>
        <begin position="103"/>
        <end position="125"/>
    </location>
</feature>
<dbReference type="PANTHER" id="PTHR34697:SF2">
    <property type="entry name" value="PHOSPHATIDYLGLYCEROL LYSYLTRANSFERASE"/>
    <property type="match status" value="1"/>
</dbReference>
<evidence type="ECO:0000256" key="1">
    <source>
        <dbReference type="ARBA" id="ARBA00004651"/>
    </source>
</evidence>